<proteinExistence type="predicted"/>
<accession>A0A8E3B4X9</accession>
<dbReference type="Proteomes" id="UP000245631">
    <property type="component" value="Unassembled WGS sequence"/>
</dbReference>
<reference evidence="1 2" key="1">
    <citation type="submission" date="2018-05" db="EMBL/GenBank/DDBJ databases">
        <title>Genomic Encyclopedia of Type Strains, Phase IV (KMG-IV): sequencing the most valuable type-strain genomes for metagenomic binning, comparative biology and taxonomic classification.</title>
        <authorList>
            <person name="Goeker M."/>
        </authorList>
    </citation>
    <scope>NUCLEOTIDE SEQUENCE [LARGE SCALE GENOMIC DNA]</scope>
    <source>
        <strain evidence="1 2">DSM 2626</strain>
    </source>
</reference>
<dbReference type="RefSeq" id="WP_109663515.1">
    <property type="nucleotide sequence ID" value="NZ_QGGH01000003.1"/>
</dbReference>
<evidence type="ECO:0000313" key="1">
    <source>
        <dbReference type="EMBL" id="PWJ91343.1"/>
    </source>
</evidence>
<evidence type="ECO:0000313" key="2">
    <source>
        <dbReference type="Proteomes" id="UP000245631"/>
    </source>
</evidence>
<sequence>MEDPTGRVPALTFHALRRAFKTSIAERLIPEAQWSRHAKALVRKLTHNAHVDSGLVAWIIRK</sequence>
<dbReference type="EMBL" id="QGGH01000003">
    <property type="protein sequence ID" value="PWJ91343.1"/>
    <property type="molecule type" value="Genomic_DNA"/>
</dbReference>
<protein>
    <submittedName>
        <fullName evidence="1">Uncharacterized protein</fullName>
    </submittedName>
</protein>
<organism evidence="1 2">
    <name type="scientific">Rhizobium loti</name>
    <name type="common">Mesorhizobium loti</name>
    <dbReference type="NCBI Taxonomy" id="381"/>
    <lineage>
        <taxon>Bacteria</taxon>
        <taxon>Pseudomonadati</taxon>
        <taxon>Pseudomonadota</taxon>
        <taxon>Alphaproteobacteria</taxon>
        <taxon>Hyphomicrobiales</taxon>
        <taxon>Phyllobacteriaceae</taxon>
        <taxon>Mesorhizobium</taxon>
    </lineage>
</organism>
<dbReference type="AlphaFoldDB" id="A0A8E3B4X9"/>
<name>A0A8E3B4X9_RHILI</name>
<comment type="caution">
    <text evidence="1">The sequence shown here is derived from an EMBL/GenBank/DDBJ whole genome shotgun (WGS) entry which is preliminary data.</text>
</comment>
<gene>
    <name evidence="1" type="ORF">C8D77_10337</name>
</gene>
<dbReference type="GeneID" id="61052014"/>